<evidence type="ECO:0000313" key="2">
    <source>
        <dbReference type="Proteomes" id="UP001219518"/>
    </source>
</evidence>
<dbReference type="EMBL" id="JAHWGI010001232">
    <property type="protein sequence ID" value="KAK3925584.1"/>
    <property type="molecule type" value="Genomic_DNA"/>
</dbReference>
<organism evidence="1 2">
    <name type="scientific">Frankliniella fusca</name>
    <dbReference type="NCBI Taxonomy" id="407009"/>
    <lineage>
        <taxon>Eukaryota</taxon>
        <taxon>Metazoa</taxon>
        <taxon>Ecdysozoa</taxon>
        <taxon>Arthropoda</taxon>
        <taxon>Hexapoda</taxon>
        <taxon>Insecta</taxon>
        <taxon>Pterygota</taxon>
        <taxon>Neoptera</taxon>
        <taxon>Paraneoptera</taxon>
        <taxon>Thysanoptera</taxon>
        <taxon>Terebrantia</taxon>
        <taxon>Thripoidea</taxon>
        <taxon>Thripidae</taxon>
        <taxon>Frankliniella</taxon>
    </lineage>
</organism>
<keyword evidence="2" id="KW-1185">Reference proteome</keyword>
<evidence type="ECO:0000313" key="1">
    <source>
        <dbReference type="EMBL" id="KAK3925584.1"/>
    </source>
</evidence>
<accession>A0AAE1HQE8</accession>
<gene>
    <name evidence="1" type="ORF">KUF71_013833</name>
</gene>
<name>A0AAE1HQE8_9NEOP</name>
<reference evidence="1" key="2">
    <citation type="journal article" date="2023" name="BMC Genomics">
        <title>Pest status, molecular evolution, and epigenetic factors derived from the genome assembly of Frankliniella fusca, a thysanopteran phytovirus vector.</title>
        <authorList>
            <person name="Catto M.A."/>
            <person name="Labadie P.E."/>
            <person name="Jacobson A.L."/>
            <person name="Kennedy G.G."/>
            <person name="Srinivasan R."/>
            <person name="Hunt B.G."/>
        </authorList>
    </citation>
    <scope>NUCLEOTIDE SEQUENCE</scope>
    <source>
        <strain evidence="1">PL_HMW_Pooled</strain>
    </source>
</reference>
<sequence>MHPNSCLLPRLGVPTPTPMMCWAGPDESGWAEPPAAAAFLFPASAPAPSCSCMRPLHGCPALFSLPRRDTFCASLHSEVAILCPDPKGFSWLPRT</sequence>
<protein>
    <submittedName>
        <fullName evidence="1">Serine/threonine-protein phosphatase 4 catalytic subunit 2</fullName>
    </submittedName>
</protein>
<comment type="caution">
    <text evidence="1">The sequence shown here is derived from an EMBL/GenBank/DDBJ whole genome shotgun (WGS) entry which is preliminary data.</text>
</comment>
<proteinExistence type="predicted"/>
<dbReference type="Proteomes" id="UP001219518">
    <property type="component" value="Unassembled WGS sequence"/>
</dbReference>
<dbReference type="AlphaFoldDB" id="A0AAE1HQE8"/>
<reference evidence="1" key="1">
    <citation type="submission" date="2021-07" db="EMBL/GenBank/DDBJ databases">
        <authorList>
            <person name="Catto M.A."/>
            <person name="Jacobson A."/>
            <person name="Kennedy G."/>
            <person name="Labadie P."/>
            <person name="Hunt B.G."/>
            <person name="Srinivasan R."/>
        </authorList>
    </citation>
    <scope>NUCLEOTIDE SEQUENCE</scope>
    <source>
        <strain evidence="1">PL_HMW_Pooled</strain>
        <tissue evidence="1">Head</tissue>
    </source>
</reference>